<dbReference type="NCBIfam" id="TIGR00402">
    <property type="entry name" value="napF"/>
    <property type="match status" value="1"/>
</dbReference>
<protein>
    <submittedName>
        <fullName evidence="7">Ferredoxin-type protein</fullName>
    </submittedName>
</protein>
<keyword evidence="3" id="KW-0677">Repeat</keyword>
<reference evidence="7 8" key="1">
    <citation type="submission" date="2018-06" db="EMBL/GenBank/DDBJ databases">
        <authorList>
            <consortium name="Pathogen Informatics"/>
            <person name="Doyle S."/>
        </authorList>
    </citation>
    <scope>NUCLEOTIDE SEQUENCE [LARGE SCALE GENOMIC DNA]</scope>
    <source>
        <strain evidence="7 8">NCTC11645</strain>
    </source>
</reference>
<dbReference type="GO" id="GO:0046872">
    <property type="term" value="F:metal ion binding"/>
    <property type="evidence" value="ECO:0007669"/>
    <property type="project" value="UniProtKB-KW"/>
</dbReference>
<keyword evidence="1" id="KW-0004">4Fe-4S</keyword>
<name>A0A377HNI1_GRIHO</name>
<keyword evidence="5" id="KW-0411">Iron-sulfur</keyword>
<dbReference type="SUPFAM" id="SSF54862">
    <property type="entry name" value="4Fe-4S ferredoxins"/>
    <property type="match status" value="1"/>
</dbReference>
<dbReference type="CDD" id="cd10564">
    <property type="entry name" value="NapF_like"/>
    <property type="match status" value="1"/>
</dbReference>
<dbReference type="Gene3D" id="3.30.70.20">
    <property type="match status" value="2"/>
</dbReference>
<keyword evidence="2" id="KW-0479">Metal-binding</keyword>
<evidence type="ECO:0000313" key="8">
    <source>
        <dbReference type="Proteomes" id="UP000254512"/>
    </source>
</evidence>
<dbReference type="PROSITE" id="PS51379">
    <property type="entry name" value="4FE4S_FER_2"/>
    <property type="match status" value="4"/>
</dbReference>
<dbReference type="InterPro" id="IPR017900">
    <property type="entry name" value="4Fe4S_Fe_S_CS"/>
</dbReference>
<evidence type="ECO:0000256" key="2">
    <source>
        <dbReference type="ARBA" id="ARBA00022723"/>
    </source>
</evidence>
<evidence type="ECO:0000256" key="1">
    <source>
        <dbReference type="ARBA" id="ARBA00022485"/>
    </source>
</evidence>
<proteinExistence type="predicted"/>
<dbReference type="InterPro" id="IPR050157">
    <property type="entry name" value="PSI_iron-sulfur_center"/>
</dbReference>
<evidence type="ECO:0000256" key="3">
    <source>
        <dbReference type="ARBA" id="ARBA00022737"/>
    </source>
</evidence>
<dbReference type="PANTHER" id="PTHR24960">
    <property type="entry name" value="PHOTOSYSTEM I IRON-SULFUR CENTER-RELATED"/>
    <property type="match status" value="1"/>
</dbReference>
<dbReference type="RefSeq" id="WP_114995203.1">
    <property type="nucleotide sequence ID" value="NZ_CABMOB010000001.1"/>
</dbReference>
<keyword evidence="4" id="KW-0408">Iron</keyword>
<dbReference type="GO" id="GO:0051539">
    <property type="term" value="F:4 iron, 4 sulfur cluster binding"/>
    <property type="evidence" value="ECO:0007669"/>
    <property type="project" value="UniProtKB-KW"/>
</dbReference>
<dbReference type="InterPro" id="IPR004496">
    <property type="entry name" value="NapF"/>
</dbReference>
<evidence type="ECO:0000259" key="6">
    <source>
        <dbReference type="PROSITE" id="PS51379"/>
    </source>
</evidence>
<dbReference type="Proteomes" id="UP000254512">
    <property type="component" value="Unassembled WGS sequence"/>
</dbReference>
<feature type="domain" description="4Fe-4S ferredoxin-type" evidence="6">
    <location>
        <begin position="52"/>
        <end position="81"/>
    </location>
</feature>
<dbReference type="AlphaFoldDB" id="A0A377HNI1"/>
<dbReference type="EMBL" id="UGHD01000002">
    <property type="protein sequence ID" value="STO57563.1"/>
    <property type="molecule type" value="Genomic_DNA"/>
</dbReference>
<evidence type="ECO:0000256" key="5">
    <source>
        <dbReference type="ARBA" id="ARBA00023014"/>
    </source>
</evidence>
<organism evidence="7 8">
    <name type="scientific">Grimontia hollisae</name>
    <name type="common">Vibrio hollisae</name>
    <dbReference type="NCBI Taxonomy" id="673"/>
    <lineage>
        <taxon>Bacteria</taxon>
        <taxon>Pseudomonadati</taxon>
        <taxon>Pseudomonadota</taxon>
        <taxon>Gammaproteobacteria</taxon>
        <taxon>Vibrionales</taxon>
        <taxon>Vibrionaceae</taxon>
        <taxon>Grimontia</taxon>
    </lineage>
</organism>
<feature type="domain" description="4Fe-4S ferredoxin-type" evidence="6">
    <location>
        <begin position="117"/>
        <end position="150"/>
    </location>
</feature>
<feature type="domain" description="4Fe-4S ferredoxin-type" evidence="6">
    <location>
        <begin position="151"/>
        <end position="179"/>
    </location>
</feature>
<sequence length="182" mass="19596">MPYDKTVPLAERLTEQTTSRRDFFRAISRRAKDAAEAENAPRINAGRPIGAIEEALFTRLCNQCGDCVDACPQQILQMGRNGPELDLSLNHCTFCNACPLACETGALQPNGPKDTGWRPVFSYSCNARSLGTCDECADACPQAAITVIANQLPTVSVNCNGCGECKLSCYIGAISLQKYAPV</sequence>
<accession>A0A377HNI1</accession>
<dbReference type="InterPro" id="IPR017896">
    <property type="entry name" value="4Fe4S_Fe-S-bd"/>
</dbReference>
<evidence type="ECO:0000313" key="7">
    <source>
        <dbReference type="EMBL" id="STO57563.1"/>
    </source>
</evidence>
<dbReference type="Pfam" id="PF13187">
    <property type="entry name" value="Fer4_9"/>
    <property type="match status" value="1"/>
</dbReference>
<gene>
    <name evidence="7" type="ORF">NCTC11645_01955</name>
</gene>
<dbReference type="PANTHER" id="PTHR24960:SF79">
    <property type="entry name" value="PHOTOSYSTEM I IRON-SULFUR CENTER"/>
    <property type="match status" value="1"/>
</dbReference>
<evidence type="ECO:0000256" key="4">
    <source>
        <dbReference type="ARBA" id="ARBA00023004"/>
    </source>
</evidence>
<feature type="domain" description="4Fe-4S ferredoxin-type" evidence="6">
    <location>
        <begin position="83"/>
        <end position="112"/>
    </location>
</feature>
<dbReference type="PROSITE" id="PS00198">
    <property type="entry name" value="4FE4S_FER_1"/>
    <property type="match status" value="1"/>
</dbReference>